<feature type="compositionally biased region" description="Polar residues" evidence="1">
    <location>
        <begin position="849"/>
        <end position="863"/>
    </location>
</feature>
<gene>
    <name evidence="3" type="ORF">FSB_LOCUS11040</name>
</gene>
<dbReference type="Pfam" id="PF24065">
    <property type="entry name" value="REV3_N"/>
    <property type="match status" value="1"/>
</dbReference>
<sequence>MADTQADSNVFSVRIVSIDYYMAAPISGLDFCYSSFQGGKVNEVPVIRIYGSTPTGQKTCLHIHKPSKYTPCVLEGDAHTQAVFLALEKALKIDYNLYGMGHMHLSKMKFRHPVPDTFSPWKSDGIGMQNQNMDKLTCMPTDFQADPNCDASLSSPIWISSTIPADWIWQFPSEFEASSHQDVCCVKRQSVCELEGDASIDDILNQQFKNYSSLSQTHSEMKMEEYERTGMRDGAMPSDPSKPLPDDVLRTLSLGLEFENKLIELCGETENTLALNPLEKNVKLLQSMTSATDEGNLVGLGHTNTDNIDGEPLKYSKEKEIMGSLSPQGSIREEEIPTEGRDTSIKSIQPSAIIETLNPKAVDKEALGLLRWLAMSQAAEYINSDDELVLQSLAGQQTNFHEAYEVKAAHSDSSMYGKLPLLYSSDSSSQASRAKDGKFGSHGKSALVGNNVPLVDSSPLKGSASSLIVTQSSLCDDCDKAQSFLPDDCEKDLPESGSTFYVKPILDHLYQETLESSMQKGVHLVMGGDAYTQAESFALEIALKVMLVQSDNMYMVAALSDNPIESLNLWQSLAGQQENFCEAYEVKAAHSDFSMYEVGDEARIGAITAPMDFTVTDWTDGASENASFTLTTSNIEEENFDGSSGAPGGNNVALVDSSPLKCSASSLIGTPSSLPHDCDKVQSFLLDDCDKDLPESGSGSHVKPILDHLYQENPRILDRERSAFGDGVTTIMQDGKSKPTPLSQSGFRDPASVGGGEQLTLLSIEVQAESSRDLRSDPRFDAINVIALAIQNDTDSIPEVYVHLRHELSPVPMNSSSTGTSFSGKKEWEGKWGVTVPVDIGMQNGRIASPSTANNPAPEQLQR</sequence>
<dbReference type="GO" id="GO:0042276">
    <property type="term" value="P:error-prone translesion synthesis"/>
    <property type="evidence" value="ECO:0007669"/>
    <property type="project" value="TreeGrafter"/>
</dbReference>
<proteinExistence type="predicted"/>
<dbReference type="EMBL" id="OIVN01000626">
    <property type="protein sequence ID" value="SPC83158.1"/>
    <property type="molecule type" value="Genomic_DNA"/>
</dbReference>
<dbReference type="GO" id="GO:0016035">
    <property type="term" value="C:zeta DNA polymerase complex"/>
    <property type="evidence" value="ECO:0007669"/>
    <property type="project" value="InterPro"/>
</dbReference>
<dbReference type="InterPro" id="IPR056447">
    <property type="entry name" value="REV3_N"/>
</dbReference>
<name>A0A2N9F7N9_FAGSY</name>
<protein>
    <recommendedName>
        <fullName evidence="2">DNA polymerase zeta catalytic subunit N-terminal domain-containing protein</fullName>
    </recommendedName>
</protein>
<feature type="domain" description="DNA polymerase zeta catalytic subunit N-terminal" evidence="2">
    <location>
        <begin position="11"/>
        <end position="64"/>
    </location>
</feature>
<dbReference type="SUPFAM" id="SSF53098">
    <property type="entry name" value="Ribonuclease H-like"/>
    <property type="match status" value="1"/>
</dbReference>
<evidence type="ECO:0000313" key="3">
    <source>
        <dbReference type="EMBL" id="SPC83158.1"/>
    </source>
</evidence>
<dbReference type="InterPro" id="IPR030559">
    <property type="entry name" value="PolZ_Rev3"/>
</dbReference>
<reference evidence="3" key="1">
    <citation type="submission" date="2018-02" db="EMBL/GenBank/DDBJ databases">
        <authorList>
            <person name="Cohen D.B."/>
            <person name="Kent A.D."/>
        </authorList>
    </citation>
    <scope>NUCLEOTIDE SEQUENCE</scope>
</reference>
<dbReference type="GO" id="GO:0000724">
    <property type="term" value="P:double-strand break repair via homologous recombination"/>
    <property type="evidence" value="ECO:0007669"/>
    <property type="project" value="TreeGrafter"/>
</dbReference>
<dbReference type="GO" id="GO:0003887">
    <property type="term" value="F:DNA-directed DNA polymerase activity"/>
    <property type="evidence" value="ECO:0007669"/>
    <property type="project" value="TreeGrafter"/>
</dbReference>
<organism evidence="3">
    <name type="scientific">Fagus sylvatica</name>
    <name type="common">Beechnut</name>
    <dbReference type="NCBI Taxonomy" id="28930"/>
    <lineage>
        <taxon>Eukaryota</taxon>
        <taxon>Viridiplantae</taxon>
        <taxon>Streptophyta</taxon>
        <taxon>Embryophyta</taxon>
        <taxon>Tracheophyta</taxon>
        <taxon>Spermatophyta</taxon>
        <taxon>Magnoliopsida</taxon>
        <taxon>eudicotyledons</taxon>
        <taxon>Gunneridae</taxon>
        <taxon>Pentapetalae</taxon>
        <taxon>rosids</taxon>
        <taxon>fabids</taxon>
        <taxon>Fagales</taxon>
        <taxon>Fagaceae</taxon>
        <taxon>Fagus</taxon>
    </lineage>
</organism>
<dbReference type="PANTHER" id="PTHR45812">
    <property type="entry name" value="DNA POLYMERASE ZETA CATALYTIC SUBUNIT"/>
    <property type="match status" value="1"/>
</dbReference>
<evidence type="ECO:0000259" key="2">
    <source>
        <dbReference type="Pfam" id="PF24065"/>
    </source>
</evidence>
<accession>A0A2N9F7N9</accession>
<dbReference type="PANTHER" id="PTHR45812:SF1">
    <property type="entry name" value="DNA POLYMERASE ZETA CATALYTIC SUBUNIT"/>
    <property type="match status" value="1"/>
</dbReference>
<dbReference type="GO" id="GO:0005634">
    <property type="term" value="C:nucleus"/>
    <property type="evidence" value="ECO:0007669"/>
    <property type="project" value="TreeGrafter"/>
</dbReference>
<dbReference type="InterPro" id="IPR012337">
    <property type="entry name" value="RNaseH-like_sf"/>
</dbReference>
<feature type="region of interest" description="Disordered" evidence="1">
    <location>
        <begin position="844"/>
        <end position="863"/>
    </location>
</feature>
<evidence type="ECO:0000256" key="1">
    <source>
        <dbReference type="SAM" id="MobiDB-lite"/>
    </source>
</evidence>
<dbReference type="AlphaFoldDB" id="A0A2N9F7N9"/>